<name>A0A829W2W3_9FIRM</name>
<accession>A0A829W2W3</accession>
<dbReference type="AlphaFoldDB" id="A0A829W2W3"/>
<dbReference type="RefSeq" id="WP_141267826.1">
    <property type="nucleotide sequence ID" value="NZ_BJLB01000001.1"/>
</dbReference>
<reference evidence="2 4" key="1">
    <citation type="submission" date="2019-06" db="EMBL/GenBank/DDBJ databases">
        <title>Draft genome sequence of [Clostridium] clostridioforme NBRC 113352.</title>
        <authorList>
            <person name="Miura T."/>
            <person name="Furukawa M."/>
            <person name="Shimamura M."/>
            <person name="Ohyama Y."/>
            <person name="Yamazoe A."/>
            <person name="Kawasaki H."/>
        </authorList>
    </citation>
    <scope>NUCLEOTIDE SEQUENCE [LARGE SCALE GENOMIC DNA]</scope>
    <source>
        <strain evidence="2 4">NBRC 113352</strain>
    </source>
</reference>
<sequence length="87" mass="10563">MTDAERERELDQAHGNAWSFPGAAAPSGTYIGSRRVGNTTFYYYKDGSRYWFEDDFDREMREKLNEKKRRERQERQQTGYNGRKRRW</sequence>
<dbReference type="EMBL" id="BJLB01000001">
    <property type="protein sequence ID" value="GEA38849.1"/>
    <property type="molecule type" value="Genomic_DNA"/>
</dbReference>
<feature type="region of interest" description="Disordered" evidence="1">
    <location>
        <begin position="1"/>
        <end position="31"/>
    </location>
</feature>
<dbReference type="Proteomes" id="UP000315200">
    <property type="component" value="Unassembled WGS sequence"/>
</dbReference>
<gene>
    <name evidence="2" type="ORF">Ccl03g_45620</name>
    <name evidence="3" type="ORF">Ccl03g_49070</name>
</gene>
<protein>
    <submittedName>
        <fullName evidence="2">Uncharacterized protein</fullName>
    </submittedName>
</protein>
<organism evidence="2 4">
    <name type="scientific">Enterocloster clostridioformis</name>
    <dbReference type="NCBI Taxonomy" id="1531"/>
    <lineage>
        <taxon>Bacteria</taxon>
        <taxon>Bacillati</taxon>
        <taxon>Bacillota</taxon>
        <taxon>Clostridia</taxon>
        <taxon>Lachnospirales</taxon>
        <taxon>Lachnospiraceae</taxon>
        <taxon>Enterocloster</taxon>
    </lineage>
</organism>
<evidence type="ECO:0000313" key="4">
    <source>
        <dbReference type="Proteomes" id="UP000315200"/>
    </source>
</evidence>
<feature type="region of interest" description="Disordered" evidence="1">
    <location>
        <begin position="65"/>
        <end position="87"/>
    </location>
</feature>
<evidence type="ECO:0000313" key="2">
    <source>
        <dbReference type="EMBL" id="GEA38849.1"/>
    </source>
</evidence>
<evidence type="ECO:0000313" key="3">
    <source>
        <dbReference type="EMBL" id="GEA39194.1"/>
    </source>
</evidence>
<evidence type="ECO:0000256" key="1">
    <source>
        <dbReference type="SAM" id="MobiDB-lite"/>
    </source>
</evidence>
<proteinExistence type="predicted"/>
<dbReference type="EMBL" id="BJLB01000001">
    <property type="protein sequence ID" value="GEA39194.1"/>
    <property type="molecule type" value="Genomic_DNA"/>
</dbReference>
<comment type="caution">
    <text evidence="2">The sequence shown here is derived from an EMBL/GenBank/DDBJ whole genome shotgun (WGS) entry which is preliminary data.</text>
</comment>
<feature type="compositionally biased region" description="Basic and acidic residues" evidence="1">
    <location>
        <begin position="1"/>
        <end position="12"/>
    </location>
</feature>